<proteinExistence type="predicted"/>
<feature type="compositionally biased region" description="Basic and acidic residues" evidence="1">
    <location>
        <begin position="248"/>
        <end position="278"/>
    </location>
</feature>
<feature type="compositionally biased region" description="Low complexity" evidence="1">
    <location>
        <begin position="290"/>
        <end position="305"/>
    </location>
</feature>
<feature type="compositionally biased region" description="Basic and acidic residues" evidence="1">
    <location>
        <begin position="214"/>
        <end position="226"/>
    </location>
</feature>
<gene>
    <name evidence="2" type="ORF">QBC42DRAFT_277747</name>
</gene>
<dbReference type="EMBL" id="MU865086">
    <property type="protein sequence ID" value="KAK4458028.1"/>
    <property type="molecule type" value="Genomic_DNA"/>
</dbReference>
<evidence type="ECO:0000256" key="1">
    <source>
        <dbReference type="SAM" id="MobiDB-lite"/>
    </source>
</evidence>
<feature type="region of interest" description="Disordered" evidence="1">
    <location>
        <begin position="149"/>
        <end position="378"/>
    </location>
</feature>
<reference evidence="2" key="1">
    <citation type="journal article" date="2023" name="Mol. Phylogenet. Evol.">
        <title>Genome-scale phylogeny and comparative genomics of the fungal order Sordariales.</title>
        <authorList>
            <person name="Hensen N."/>
            <person name="Bonometti L."/>
            <person name="Westerberg I."/>
            <person name="Brannstrom I.O."/>
            <person name="Guillou S."/>
            <person name="Cros-Aarteil S."/>
            <person name="Calhoun S."/>
            <person name="Haridas S."/>
            <person name="Kuo A."/>
            <person name="Mondo S."/>
            <person name="Pangilinan J."/>
            <person name="Riley R."/>
            <person name="LaButti K."/>
            <person name="Andreopoulos B."/>
            <person name="Lipzen A."/>
            <person name="Chen C."/>
            <person name="Yan M."/>
            <person name="Daum C."/>
            <person name="Ng V."/>
            <person name="Clum A."/>
            <person name="Steindorff A."/>
            <person name="Ohm R.A."/>
            <person name="Martin F."/>
            <person name="Silar P."/>
            <person name="Natvig D.O."/>
            <person name="Lalanne C."/>
            <person name="Gautier V."/>
            <person name="Ament-Velasquez S.L."/>
            <person name="Kruys A."/>
            <person name="Hutchinson M.I."/>
            <person name="Powell A.J."/>
            <person name="Barry K."/>
            <person name="Miller A.N."/>
            <person name="Grigoriev I.V."/>
            <person name="Debuchy R."/>
            <person name="Gladieux P."/>
            <person name="Hiltunen Thoren M."/>
            <person name="Johannesson H."/>
        </authorList>
    </citation>
    <scope>NUCLEOTIDE SEQUENCE</scope>
    <source>
        <strain evidence="2">PSN324</strain>
    </source>
</reference>
<keyword evidence="3" id="KW-1185">Reference proteome</keyword>
<evidence type="ECO:0000313" key="2">
    <source>
        <dbReference type="EMBL" id="KAK4458028.1"/>
    </source>
</evidence>
<feature type="region of interest" description="Disordered" evidence="1">
    <location>
        <begin position="86"/>
        <end position="120"/>
    </location>
</feature>
<feature type="compositionally biased region" description="Basic and acidic residues" evidence="1">
    <location>
        <begin position="86"/>
        <end position="98"/>
    </location>
</feature>
<protein>
    <submittedName>
        <fullName evidence="2">Uncharacterized protein</fullName>
    </submittedName>
</protein>
<feature type="compositionally biased region" description="Basic and acidic residues" evidence="1">
    <location>
        <begin position="149"/>
        <end position="165"/>
    </location>
</feature>
<comment type="caution">
    <text evidence="2">The sequence shown here is derived from an EMBL/GenBank/DDBJ whole genome shotgun (WGS) entry which is preliminary data.</text>
</comment>
<dbReference type="AlphaFoldDB" id="A0AAV9HBL3"/>
<organism evidence="2 3">
    <name type="scientific">Cladorrhinum samala</name>
    <dbReference type="NCBI Taxonomy" id="585594"/>
    <lineage>
        <taxon>Eukaryota</taxon>
        <taxon>Fungi</taxon>
        <taxon>Dikarya</taxon>
        <taxon>Ascomycota</taxon>
        <taxon>Pezizomycotina</taxon>
        <taxon>Sordariomycetes</taxon>
        <taxon>Sordariomycetidae</taxon>
        <taxon>Sordariales</taxon>
        <taxon>Podosporaceae</taxon>
        <taxon>Cladorrhinum</taxon>
    </lineage>
</organism>
<dbReference type="Proteomes" id="UP001321749">
    <property type="component" value="Unassembled WGS sequence"/>
</dbReference>
<feature type="compositionally biased region" description="Basic residues" evidence="1">
    <location>
        <begin position="99"/>
        <end position="110"/>
    </location>
</feature>
<feature type="region of interest" description="Disordered" evidence="1">
    <location>
        <begin position="396"/>
        <end position="421"/>
    </location>
</feature>
<sequence>MEQLLVIGRLAEPVGVRACRRIVQAPVIGEELARALWNNLALRAASEDGLRKPPKMGKISEESWNLRIQQREGKALLEYATEREERKERKANEIEKTTKQWRKADRKKPKSLGPPSIPGVEVEDDWGGLIEWGIEPKEPIKIKITQFHDEEGQHQQQKSRGERSKAKAVRFSDVLGTQAEDVRRDSVDRGEGPSAPAKDKDVDRGEDVQFQARVDIKGKGVDRGDGEQIQADIKGKGVDPGDQFRVPLDVKGKGVDRGDGEHKHSQADIKGKGVDRGDGWLAQERNCRASSSTTSSVSSSPSSTSRDTPATQSDDTDHVYDTTTATKTQTAAAFNRSLTQSSDGNHVDDVGTKTPAGNTKTPAAADAKPSVKEDSKLRKKSKAALDWIAKTMAAHGEGLAAGQGSTVPKYTPKPPRREDWE</sequence>
<feature type="compositionally biased region" description="Basic and acidic residues" evidence="1">
    <location>
        <begin position="180"/>
        <end position="207"/>
    </location>
</feature>
<accession>A0AAV9HBL3</accession>
<reference evidence="2" key="2">
    <citation type="submission" date="2023-06" db="EMBL/GenBank/DDBJ databases">
        <authorList>
            <consortium name="Lawrence Berkeley National Laboratory"/>
            <person name="Mondo S.J."/>
            <person name="Hensen N."/>
            <person name="Bonometti L."/>
            <person name="Westerberg I."/>
            <person name="Brannstrom I.O."/>
            <person name="Guillou S."/>
            <person name="Cros-Aarteil S."/>
            <person name="Calhoun S."/>
            <person name="Haridas S."/>
            <person name="Kuo A."/>
            <person name="Pangilinan J."/>
            <person name="Riley R."/>
            <person name="Labutti K."/>
            <person name="Andreopoulos B."/>
            <person name="Lipzen A."/>
            <person name="Chen C."/>
            <person name="Yanf M."/>
            <person name="Daum C."/>
            <person name="Ng V."/>
            <person name="Clum A."/>
            <person name="Steindorff A."/>
            <person name="Ohm R."/>
            <person name="Martin F."/>
            <person name="Silar P."/>
            <person name="Natvig D."/>
            <person name="Lalanne C."/>
            <person name="Gautier V."/>
            <person name="Ament-Velasquez S.L."/>
            <person name="Kruys A."/>
            <person name="Hutchinson M.I."/>
            <person name="Powell A.J."/>
            <person name="Barry K."/>
            <person name="Miller A.N."/>
            <person name="Grigoriev I.V."/>
            <person name="Debuchy R."/>
            <person name="Gladieux P."/>
            <person name="Thoren M.H."/>
            <person name="Johannesson H."/>
        </authorList>
    </citation>
    <scope>NUCLEOTIDE SEQUENCE</scope>
    <source>
        <strain evidence="2">PSN324</strain>
    </source>
</reference>
<evidence type="ECO:0000313" key="3">
    <source>
        <dbReference type="Proteomes" id="UP001321749"/>
    </source>
</evidence>
<name>A0AAV9HBL3_9PEZI</name>
<feature type="compositionally biased region" description="Low complexity" evidence="1">
    <location>
        <begin position="322"/>
        <end position="333"/>
    </location>
</feature>